<dbReference type="InterPro" id="IPR000184">
    <property type="entry name" value="Bac_surfAg_D15"/>
</dbReference>
<sequence>MIQGKPAQLRDTMIQVTTGRLILTVSLAAVACSALGETPKPVCQRALERPCVALVLGGGGARGGAHIGVIRALEERQIPVDVVVGTSIGSFVGALYASGKSAADIEQLFAEADWDIGYQDDLPRSQTPNRRKRQMDDFPIQLNLGFDGTSVKLPQGFLQGQGMKNLIDQLLGTHVLFDSFDDLPIAFRAVAADIETGEQVVLDKGDLSTALQISMSLPGIVRPIERDGRLLVDGGIANNLPVSVARELGANIIIAVDIGSPAMTRDQLSSGVSILRQLTSFLTEKNVTQQKALLSEQDIYLKPELGEIDMLSFDKTLEAAESGYRLATGVLSTHSQAQALAGKAQPFAAESFIASDSELHLDRIRLINHSRLSDDYILKRMNLREGAVYTPNDIHRGMQKLYGQGTIARVRTSLSRENDINTLNTLVDEKEWGPGYLDFKLSFEDNLRSQSRYQLGASYRRTNLSPYGAEWYTTAEFGTEKKFNTELYWPIATTDLFWEGGLRYNRNVFSYTEEGESLGEVIENEYGFIGGLGWNLRDKLDTLLGYFYTEGDIRLPVILSEVVGQRDVDYLQHGALLRIDFDSLDDPSFPTRGWKFNTTATRSQFDLLTVKDMSTQVELNLIGAHSIGRHSLRGQMEYNSTFNDDPFSLVGSFELGGFLHLSGNGSGFISGQHTRFFSLVYTYELAENNYRVLNLPLYLGTSLEAGNAWNDRDAIDYSELIHSASLFLGWDSPIGPAYLAWGKSDTGNHSAYIFMGVTF</sequence>
<keyword evidence="9" id="KW-1185">Reference proteome</keyword>
<evidence type="ECO:0000256" key="3">
    <source>
        <dbReference type="ARBA" id="ARBA00022963"/>
    </source>
</evidence>
<dbReference type="InterPro" id="IPR002641">
    <property type="entry name" value="PNPLA_dom"/>
</dbReference>
<dbReference type="PROSITE" id="PS51257">
    <property type="entry name" value="PROKAR_LIPOPROTEIN"/>
    <property type="match status" value="1"/>
</dbReference>
<dbReference type="RefSeq" id="WP_302711083.1">
    <property type="nucleotide sequence ID" value="NZ_JAULRT010000032.1"/>
</dbReference>
<dbReference type="PANTHER" id="PTHR14226:SF29">
    <property type="entry name" value="NEUROPATHY TARGET ESTERASE SWS"/>
    <property type="match status" value="1"/>
</dbReference>
<comment type="subcellular location">
    <subcellularLocation>
        <location evidence="1">Membrane</location>
    </subcellularLocation>
</comment>
<feature type="short sequence motif" description="GXSXG" evidence="6">
    <location>
        <begin position="85"/>
        <end position="89"/>
    </location>
</feature>
<evidence type="ECO:0000313" key="8">
    <source>
        <dbReference type="EMBL" id="MDO3380960.1"/>
    </source>
</evidence>
<evidence type="ECO:0000256" key="4">
    <source>
        <dbReference type="ARBA" id="ARBA00023098"/>
    </source>
</evidence>
<dbReference type="PROSITE" id="PS51635">
    <property type="entry name" value="PNPLA"/>
    <property type="match status" value="1"/>
</dbReference>
<dbReference type="Proteomes" id="UP001168380">
    <property type="component" value="Unassembled WGS sequence"/>
</dbReference>
<dbReference type="Pfam" id="PF01734">
    <property type="entry name" value="Patatin"/>
    <property type="match status" value="1"/>
</dbReference>
<protein>
    <submittedName>
        <fullName evidence="8">Patatin-like phospholipase family protein</fullName>
    </submittedName>
</protein>
<feature type="short sequence motif" description="GXGXXG" evidence="6">
    <location>
        <begin position="58"/>
        <end position="63"/>
    </location>
</feature>
<keyword evidence="4 6" id="KW-0443">Lipid metabolism</keyword>
<dbReference type="SUPFAM" id="SSF52151">
    <property type="entry name" value="FabD/lysophospholipase-like"/>
    <property type="match status" value="1"/>
</dbReference>
<evidence type="ECO:0000256" key="2">
    <source>
        <dbReference type="ARBA" id="ARBA00022801"/>
    </source>
</evidence>
<evidence type="ECO:0000256" key="1">
    <source>
        <dbReference type="ARBA" id="ARBA00004370"/>
    </source>
</evidence>
<dbReference type="InterPro" id="IPR016035">
    <property type="entry name" value="Acyl_Trfase/lysoPLipase"/>
</dbReference>
<dbReference type="Gene3D" id="3.40.1090.10">
    <property type="entry name" value="Cytosolic phospholipase A2 catalytic domain"/>
    <property type="match status" value="2"/>
</dbReference>
<comment type="caution">
    <text evidence="8">The sequence shown here is derived from an EMBL/GenBank/DDBJ whole genome shotgun (WGS) entry which is preliminary data.</text>
</comment>
<feature type="domain" description="PNPLA" evidence="7">
    <location>
        <begin position="54"/>
        <end position="246"/>
    </location>
</feature>
<dbReference type="Pfam" id="PF01103">
    <property type="entry name" value="Omp85"/>
    <property type="match status" value="1"/>
</dbReference>
<keyword evidence="2 6" id="KW-0378">Hydrolase</keyword>
<reference evidence="8" key="1">
    <citation type="submission" date="2023-07" db="EMBL/GenBank/DDBJ databases">
        <title>Gilvimarinus algae sp. nov., isolated from the surface of Kelp.</title>
        <authorList>
            <person name="Sun Y.Y."/>
            <person name="Gong Y."/>
            <person name="Du Z.J."/>
        </authorList>
    </citation>
    <scope>NUCLEOTIDE SEQUENCE</scope>
    <source>
        <strain evidence="8">SDUM040014</strain>
    </source>
</reference>
<name>A0ABT8TA10_9GAMM</name>
<feature type="active site" description="Nucleophile" evidence="6">
    <location>
        <position position="87"/>
    </location>
</feature>
<dbReference type="EMBL" id="JAULRT010000032">
    <property type="protein sequence ID" value="MDO3380960.1"/>
    <property type="molecule type" value="Genomic_DNA"/>
</dbReference>
<dbReference type="Gene3D" id="2.40.160.50">
    <property type="entry name" value="membrane protein fhac: a member of the omp85/tpsb transporter family"/>
    <property type="match status" value="1"/>
</dbReference>
<gene>
    <name evidence="8" type="ORF">QWI16_02165</name>
</gene>
<evidence type="ECO:0000256" key="6">
    <source>
        <dbReference type="PROSITE-ProRule" id="PRU01161"/>
    </source>
</evidence>
<evidence type="ECO:0000313" key="9">
    <source>
        <dbReference type="Proteomes" id="UP001168380"/>
    </source>
</evidence>
<feature type="active site" description="Proton acceptor" evidence="6">
    <location>
        <position position="233"/>
    </location>
</feature>
<dbReference type="Pfam" id="PF07244">
    <property type="entry name" value="POTRA"/>
    <property type="match status" value="1"/>
</dbReference>
<proteinExistence type="predicted"/>
<evidence type="ECO:0000259" key="7">
    <source>
        <dbReference type="PROSITE" id="PS51635"/>
    </source>
</evidence>
<dbReference type="InterPro" id="IPR010827">
    <property type="entry name" value="BamA/TamA_POTRA"/>
</dbReference>
<organism evidence="8 9">
    <name type="scientific">Gilvimarinus algae</name>
    <dbReference type="NCBI Taxonomy" id="3058037"/>
    <lineage>
        <taxon>Bacteria</taxon>
        <taxon>Pseudomonadati</taxon>
        <taxon>Pseudomonadota</taxon>
        <taxon>Gammaproteobacteria</taxon>
        <taxon>Cellvibrionales</taxon>
        <taxon>Cellvibrionaceae</taxon>
        <taxon>Gilvimarinus</taxon>
    </lineage>
</organism>
<keyword evidence="5" id="KW-0472">Membrane</keyword>
<accession>A0ABT8TA10</accession>
<dbReference type="InterPro" id="IPR050301">
    <property type="entry name" value="NTE"/>
</dbReference>
<dbReference type="CDD" id="cd07205">
    <property type="entry name" value="Pat_PNPLA6_PNPLA7_NTE1_like"/>
    <property type="match status" value="1"/>
</dbReference>
<keyword evidence="3 6" id="KW-0442">Lipid degradation</keyword>
<evidence type="ECO:0000256" key="5">
    <source>
        <dbReference type="ARBA" id="ARBA00023136"/>
    </source>
</evidence>
<feature type="short sequence motif" description="DGA/G" evidence="6">
    <location>
        <begin position="233"/>
        <end position="235"/>
    </location>
</feature>
<dbReference type="PANTHER" id="PTHR14226">
    <property type="entry name" value="NEUROPATHY TARGET ESTERASE/SWISS CHEESE D.MELANOGASTER"/>
    <property type="match status" value="1"/>
</dbReference>
<dbReference type="Gene3D" id="3.10.20.310">
    <property type="entry name" value="membrane protein fhac"/>
    <property type="match status" value="1"/>
</dbReference>